<evidence type="ECO:0000256" key="13">
    <source>
        <dbReference type="PIRSR" id="PIRSR000495-1"/>
    </source>
</evidence>
<evidence type="ECO:0000313" key="16">
    <source>
        <dbReference type="Proteomes" id="UP000238565"/>
    </source>
</evidence>
<dbReference type="InterPro" id="IPR029062">
    <property type="entry name" value="Class_I_gatase-like"/>
</dbReference>
<dbReference type="AlphaFoldDB" id="A0A2S7I8H4"/>
<evidence type="ECO:0000256" key="6">
    <source>
        <dbReference type="ARBA" id="ARBA00022801"/>
    </source>
</evidence>
<dbReference type="Pfam" id="PF00117">
    <property type="entry name" value="GATase"/>
    <property type="match status" value="1"/>
</dbReference>
<dbReference type="FunFam" id="3.40.50.880:FF:000009">
    <property type="entry name" value="Imidazole glycerol phosphate synthase subunit HisH"/>
    <property type="match status" value="1"/>
</dbReference>
<evidence type="ECO:0000256" key="8">
    <source>
        <dbReference type="ARBA" id="ARBA00023102"/>
    </source>
</evidence>
<comment type="subunit">
    <text evidence="3 12">Heterodimer of HisH and HisF.</text>
</comment>
<evidence type="ECO:0000256" key="10">
    <source>
        <dbReference type="ARBA" id="ARBA00047838"/>
    </source>
</evidence>
<dbReference type="PIRSF" id="PIRSF000495">
    <property type="entry name" value="Amidotransf_hisH"/>
    <property type="match status" value="1"/>
</dbReference>
<comment type="caution">
    <text evidence="15">The sequence shown here is derived from an EMBL/GenBank/DDBJ whole genome shotgun (WGS) entry which is preliminary data.</text>
</comment>
<keyword evidence="8 12" id="KW-0368">Histidine biosynthesis</keyword>
<evidence type="ECO:0000256" key="11">
    <source>
        <dbReference type="ARBA" id="ARBA00049534"/>
    </source>
</evidence>
<dbReference type="EMBL" id="PTPZ01000001">
    <property type="protein sequence ID" value="PPZ92886.1"/>
    <property type="molecule type" value="Genomic_DNA"/>
</dbReference>
<dbReference type="PROSITE" id="PS51273">
    <property type="entry name" value="GATASE_TYPE_1"/>
    <property type="match status" value="1"/>
</dbReference>
<dbReference type="NCBIfam" id="TIGR01855">
    <property type="entry name" value="IMP_synth_hisH"/>
    <property type="match status" value="1"/>
</dbReference>
<keyword evidence="9 12" id="KW-0456">Lyase</keyword>
<organism evidence="15 16">
    <name type="scientific">Cloacibacterium normanense</name>
    <dbReference type="NCBI Taxonomy" id="237258"/>
    <lineage>
        <taxon>Bacteria</taxon>
        <taxon>Pseudomonadati</taxon>
        <taxon>Bacteroidota</taxon>
        <taxon>Flavobacteriia</taxon>
        <taxon>Flavobacteriales</taxon>
        <taxon>Weeksellaceae</taxon>
    </lineage>
</organism>
<feature type="domain" description="Glutamine amidotransferase" evidence="14">
    <location>
        <begin position="4"/>
        <end position="190"/>
    </location>
</feature>
<dbReference type="Gene3D" id="3.40.50.880">
    <property type="match status" value="1"/>
</dbReference>
<dbReference type="RefSeq" id="WP_104792678.1">
    <property type="nucleotide sequence ID" value="NZ_PTPZ01000001.1"/>
</dbReference>
<protein>
    <recommendedName>
        <fullName evidence="12">Imidazole glycerol phosphate synthase subunit HisH</fullName>
        <ecNumber evidence="12">4.3.2.10</ecNumber>
    </recommendedName>
    <alternativeName>
        <fullName evidence="12">IGP synthase glutaminase subunit</fullName>
        <ecNumber evidence="12">3.5.1.2</ecNumber>
    </alternativeName>
    <alternativeName>
        <fullName evidence="12">IGP synthase subunit HisH</fullName>
    </alternativeName>
    <alternativeName>
        <fullName evidence="12">ImGP synthase subunit HisH</fullName>
        <shortName evidence="12">IGPS subunit HisH</shortName>
    </alternativeName>
</protein>
<feature type="active site" evidence="12 13">
    <location>
        <position position="176"/>
    </location>
</feature>
<evidence type="ECO:0000256" key="12">
    <source>
        <dbReference type="HAMAP-Rule" id="MF_00278"/>
    </source>
</evidence>
<evidence type="ECO:0000256" key="3">
    <source>
        <dbReference type="ARBA" id="ARBA00011152"/>
    </source>
</evidence>
<evidence type="ECO:0000313" key="15">
    <source>
        <dbReference type="EMBL" id="PPZ92886.1"/>
    </source>
</evidence>
<comment type="pathway">
    <text evidence="2 12">Amino-acid biosynthesis; L-histidine biosynthesis; L-histidine from 5-phospho-alpha-D-ribose 1-diphosphate: step 5/9.</text>
</comment>
<feature type="active site" description="Nucleophile" evidence="12 13">
    <location>
        <position position="76"/>
    </location>
</feature>
<name>A0A2S7I8H4_9FLAO</name>
<dbReference type="SUPFAM" id="SSF52317">
    <property type="entry name" value="Class I glutamine amidotransferase-like"/>
    <property type="match status" value="1"/>
</dbReference>
<dbReference type="GO" id="GO:0005737">
    <property type="term" value="C:cytoplasm"/>
    <property type="evidence" value="ECO:0007669"/>
    <property type="project" value="UniProtKB-SubCell"/>
</dbReference>
<dbReference type="InterPro" id="IPR017926">
    <property type="entry name" value="GATASE"/>
</dbReference>
<comment type="function">
    <text evidence="12">IGPS catalyzes the conversion of PRFAR and glutamine to IGP, AICAR and glutamate. The HisH subunit catalyzes the hydrolysis of glutamine to glutamate and ammonia as part of the synthesis of IGP and AICAR. The resulting ammonia molecule is channeled to the active site of HisF.</text>
</comment>
<dbReference type="EC" id="4.3.2.10" evidence="12"/>
<dbReference type="EC" id="3.5.1.2" evidence="12"/>
<evidence type="ECO:0000256" key="1">
    <source>
        <dbReference type="ARBA" id="ARBA00004496"/>
    </source>
</evidence>
<keyword evidence="7 12" id="KW-0315">Glutamine amidotransferase</keyword>
<accession>A0A2S7I8H4</accession>
<reference evidence="15 16" key="1">
    <citation type="submission" date="2018-02" db="EMBL/GenBank/DDBJ databases">
        <title>Draft genome sequence of bacterial isolates from marine environment.</title>
        <authorList>
            <person name="Singh S.K."/>
            <person name="Hill R."/>
            <person name="Major S."/>
            <person name="Cai H."/>
            <person name="Li Y."/>
        </authorList>
    </citation>
    <scope>NUCLEOTIDE SEQUENCE [LARGE SCALE GENOMIC DNA]</scope>
    <source>
        <strain evidence="15 16">IMET F</strain>
    </source>
</reference>
<keyword evidence="4 12" id="KW-0963">Cytoplasm</keyword>
<keyword evidence="5 12" id="KW-0028">Amino-acid biosynthesis</keyword>
<keyword evidence="6 12" id="KW-0378">Hydrolase</keyword>
<evidence type="ECO:0000256" key="2">
    <source>
        <dbReference type="ARBA" id="ARBA00005091"/>
    </source>
</evidence>
<evidence type="ECO:0000259" key="14">
    <source>
        <dbReference type="Pfam" id="PF00117"/>
    </source>
</evidence>
<dbReference type="PANTHER" id="PTHR42701:SF1">
    <property type="entry name" value="IMIDAZOLE GLYCEROL PHOSPHATE SYNTHASE SUBUNIT HISH"/>
    <property type="match status" value="1"/>
</dbReference>
<comment type="catalytic activity">
    <reaction evidence="10 12">
        <text>5-[(5-phospho-1-deoxy-D-ribulos-1-ylimino)methylamino]-1-(5-phospho-beta-D-ribosyl)imidazole-4-carboxamide + L-glutamine = D-erythro-1-(imidazol-4-yl)glycerol 3-phosphate + 5-amino-1-(5-phospho-beta-D-ribosyl)imidazole-4-carboxamide + L-glutamate + H(+)</text>
        <dbReference type="Rhea" id="RHEA:24793"/>
        <dbReference type="ChEBI" id="CHEBI:15378"/>
        <dbReference type="ChEBI" id="CHEBI:29985"/>
        <dbReference type="ChEBI" id="CHEBI:58278"/>
        <dbReference type="ChEBI" id="CHEBI:58359"/>
        <dbReference type="ChEBI" id="CHEBI:58475"/>
        <dbReference type="ChEBI" id="CHEBI:58525"/>
        <dbReference type="EC" id="4.3.2.10"/>
    </reaction>
</comment>
<dbReference type="GO" id="GO:0004359">
    <property type="term" value="F:glutaminase activity"/>
    <property type="evidence" value="ECO:0007669"/>
    <property type="project" value="UniProtKB-EC"/>
</dbReference>
<evidence type="ECO:0000256" key="9">
    <source>
        <dbReference type="ARBA" id="ARBA00023239"/>
    </source>
</evidence>
<dbReference type="UniPathway" id="UPA00031">
    <property type="reaction ID" value="UER00010"/>
</dbReference>
<dbReference type="PANTHER" id="PTHR42701">
    <property type="entry name" value="IMIDAZOLE GLYCEROL PHOSPHATE SYNTHASE SUBUNIT HISH"/>
    <property type="match status" value="1"/>
</dbReference>
<evidence type="ECO:0000256" key="7">
    <source>
        <dbReference type="ARBA" id="ARBA00022962"/>
    </source>
</evidence>
<feature type="active site" evidence="12 13">
    <location>
        <position position="174"/>
    </location>
</feature>
<dbReference type="InterPro" id="IPR010139">
    <property type="entry name" value="Imidazole-glycPsynth_HisH"/>
</dbReference>
<dbReference type="GO" id="GO:0000105">
    <property type="term" value="P:L-histidine biosynthetic process"/>
    <property type="evidence" value="ECO:0007669"/>
    <property type="project" value="UniProtKB-UniRule"/>
</dbReference>
<dbReference type="GO" id="GO:0016829">
    <property type="term" value="F:lyase activity"/>
    <property type="evidence" value="ECO:0007669"/>
    <property type="project" value="UniProtKB-KW"/>
</dbReference>
<evidence type="ECO:0000256" key="5">
    <source>
        <dbReference type="ARBA" id="ARBA00022605"/>
    </source>
</evidence>
<dbReference type="HAMAP" id="MF_00278">
    <property type="entry name" value="HisH"/>
    <property type="match status" value="1"/>
</dbReference>
<gene>
    <name evidence="12 15" type="primary">hisH</name>
    <name evidence="15" type="ORF">C3729_02450</name>
</gene>
<dbReference type="Proteomes" id="UP000238565">
    <property type="component" value="Unassembled WGS sequence"/>
</dbReference>
<sequence>MIAIIDYDAGNVKSVQNALKKLGFEAVITSDIETIKNAEKVIFPGVGEASSAMKKLKERGLDIVIPNLKQPVLGICLGMQLMCNASEEGNTKALGIFDCEVKLFPNSDIVPHMGWNNVSEMKGKLFENISDTDNFYFVHSYYAEICENTSSVCDYITPFSATLQKDNFYAAQFHPEKSGDAGFKLLENFLNLRF</sequence>
<proteinExistence type="inferred from homology"/>
<comment type="catalytic activity">
    <reaction evidence="11 12">
        <text>L-glutamine + H2O = L-glutamate + NH4(+)</text>
        <dbReference type="Rhea" id="RHEA:15889"/>
        <dbReference type="ChEBI" id="CHEBI:15377"/>
        <dbReference type="ChEBI" id="CHEBI:28938"/>
        <dbReference type="ChEBI" id="CHEBI:29985"/>
        <dbReference type="ChEBI" id="CHEBI:58359"/>
        <dbReference type="EC" id="3.5.1.2"/>
    </reaction>
</comment>
<dbReference type="CDD" id="cd01748">
    <property type="entry name" value="GATase1_IGP_Synthase"/>
    <property type="match status" value="1"/>
</dbReference>
<comment type="subcellular location">
    <subcellularLocation>
        <location evidence="1 12">Cytoplasm</location>
    </subcellularLocation>
</comment>
<evidence type="ECO:0000256" key="4">
    <source>
        <dbReference type="ARBA" id="ARBA00022490"/>
    </source>
</evidence>
<dbReference type="GO" id="GO:0000107">
    <property type="term" value="F:imidazoleglycerol-phosphate synthase activity"/>
    <property type="evidence" value="ECO:0007669"/>
    <property type="project" value="UniProtKB-UniRule"/>
</dbReference>